<comment type="caution">
    <text evidence="5">The sequence shown here is derived from an EMBL/GenBank/DDBJ whole genome shotgun (WGS) entry which is preliminary data.</text>
</comment>
<evidence type="ECO:0000256" key="2">
    <source>
        <dbReference type="ARBA" id="ARBA00022840"/>
    </source>
</evidence>
<evidence type="ECO:0000259" key="4">
    <source>
        <dbReference type="Pfam" id="PF00501"/>
    </source>
</evidence>
<dbReference type="PROSITE" id="PS00455">
    <property type="entry name" value="AMP_BINDING"/>
    <property type="match status" value="1"/>
</dbReference>
<gene>
    <name evidence="5" type="ORF">CAL28_27625</name>
</gene>
<keyword evidence="2" id="KW-0067">ATP-binding</keyword>
<dbReference type="PANTHER" id="PTHR43272:SF33">
    <property type="entry name" value="AMP-BINDING DOMAIN-CONTAINING PROTEIN-RELATED"/>
    <property type="match status" value="1"/>
</dbReference>
<dbReference type="Proteomes" id="UP000215767">
    <property type="component" value="Unassembled WGS sequence"/>
</dbReference>
<dbReference type="OrthoDB" id="9766486at2"/>
<keyword evidence="6" id="KW-1185">Reference proteome</keyword>
<feature type="domain" description="AMP-dependent synthetase/ligase" evidence="4">
    <location>
        <begin position="25"/>
        <end position="439"/>
    </location>
</feature>
<keyword evidence="5" id="KW-0436">Ligase</keyword>
<dbReference type="EMBL" id="NEVS01000004">
    <property type="protein sequence ID" value="OZI62896.1"/>
    <property type="molecule type" value="Genomic_DNA"/>
</dbReference>
<dbReference type="InterPro" id="IPR042099">
    <property type="entry name" value="ANL_N_sf"/>
</dbReference>
<sequence length="695" mass="76314">MAQSQPAPPTGPAADTFPALLLLHAHARGDRPAIREKDLGIWQTLTWAQVAELAGRVAHGLTALGVRPGQHVAVIGENRPRLYIAMMAAQALGAIPVPLYQDAVAQEMAFVLRDAEVGVAIAEDQEQVDKMLEARALCPALRHVVYDDPRGLRHYDDAVLMPFDELLRIGAERARTDAAFFERSARAVRPEQTAAMFYTSGTTGKPKGVVLTHAALIDRARAVQAMENLTDREDVLAYLPPAWIGQNMFSYTQLLVTGFTVNHPESPATVAIDMRDIGPTYYFAPPRILEDLLTHVMIRMEDAGLLKRRLFQGCMALARRVGVRLLDGQAVGLRDRALYALGNLLVYGPLRNALGMSRVRVAYTAGEAIGPDLFTFYRSIGINLKQLYGSTETSVFVCVQPDGQVRADTVGPPVQGVRIRVTDNGEILVHSPGLFKEYYRNPEATRAARDDEGWFHTGDAGFLDADGHLKIIDRAKDVGKLADGSLFAPKYIENKLKFFPYIKEAVAFGAGREAVCAFINIDLEAVGNWAERRGLPYAGYTDLAGKPEVYDLIADCIEKANAELARDARLAASQVCRFLILHKELDPDDDELTRTRKVRRAYIAQKYAVLVDALFDGSPSRFIETEVKFEDGRVGRIAADLPIRDVRRFPALAGSGSPPPEALRASPLKGGDAGGPAEPDPRRPRSTGIRFMRRA</sequence>
<evidence type="ECO:0000313" key="6">
    <source>
        <dbReference type="Proteomes" id="UP000215767"/>
    </source>
</evidence>
<evidence type="ECO:0000256" key="3">
    <source>
        <dbReference type="SAM" id="MobiDB-lite"/>
    </source>
</evidence>
<organism evidence="5 6">
    <name type="scientific">Bordetella genomosp. 11</name>
    <dbReference type="NCBI Taxonomy" id="1416808"/>
    <lineage>
        <taxon>Bacteria</taxon>
        <taxon>Pseudomonadati</taxon>
        <taxon>Pseudomonadota</taxon>
        <taxon>Betaproteobacteria</taxon>
        <taxon>Burkholderiales</taxon>
        <taxon>Alcaligenaceae</taxon>
        <taxon>Bordetella</taxon>
    </lineage>
</organism>
<evidence type="ECO:0000313" key="5">
    <source>
        <dbReference type="EMBL" id="OZI62896.1"/>
    </source>
</evidence>
<protein>
    <submittedName>
        <fullName evidence="5">Long-chain fatty acid--CoA ligase</fullName>
    </submittedName>
</protein>
<dbReference type="InterPro" id="IPR000873">
    <property type="entry name" value="AMP-dep_synth/lig_dom"/>
</dbReference>
<accession>A0A261ULZ1</accession>
<dbReference type="SUPFAM" id="SSF56801">
    <property type="entry name" value="Acetyl-CoA synthetase-like"/>
    <property type="match status" value="1"/>
</dbReference>
<dbReference type="PANTHER" id="PTHR43272">
    <property type="entry name" value="LONG-CHAIN-FATTY-ACID--COA LIGASE"/>
    <property type="match status" value="1"/>
</dbReference>
<dbReference type="Gene3D" id="3.40.50.12780">
    <property type="entry name" value="N-terminal domain of ligase-like"/>
    <property type="match status" value="1"/>
</dbReference>
<dbReference type="AlphaFoldDB" id="A0A261ULZ1"/>
<feature type="region of interest" description="Disordered" evidence="3">
    <location>
        <begin position="650"/>
        <end position="695"/>
    </location>
</feature>
<dbReference type="Pfam" id="PF23562">
    <property type="entry name" value="AMP-binding_C_3"/>
    <property type="match status" value="1"/>
</dbReference>
<name>A0A261ULZ1_9BORD</name>
<evidence type="ECO:0000256" key="1">
    <source>
        <dbReference type="ARBA" id="ARBA00022741"/>
    </source>
</evidence>
<keyword evidence="1" id="KW-0547">Nucleotide-binding</keyword>
<dbReference type="InterPro" id="IPR020845">
    <property type="entry name" value="AMP-binding_CS"/>
</dbReference>
<dbReference type="Pfam" id="PF00501">
    <property type="entry name" value="AMP-binding"/>
    <property type="match status" value="1"/>
</dbReference>
<proteinExistence type="predicted"/>
<dbReference type="GO" id="GO:0016020">
    <property type="term" value="C:membrane"/>
    <property type="evidence" value="ECO:0007669"/>
    <property type="project" value="TreeGrafter"/>
</dbReference>
<reference evidence="6" key="1">
    <citation type="submission" date="2017-05" db="EMBL/GenBank/DDBJ databases">
        <title>Complete and WGS of Bordetella genogroups.</title>
        <authorList>
            <person name="Spilker T."/>
            <person name="Lipuma J."/>
        </authorList>
    </citation>
    <scope>NUCLEOTIDE SEQUENCE [LARGE SCALE GENOMIC DNA]</scope>
    <source>
        <strain evidence="6">AU8856</strain>
    </source>
</reference>
<dbReference type="GO" id="GO:0004467">
    <property type="term" value="F:long-chain fatty acid-CoA ligase activity"/>
    <property type="evidence" value="ECO:0007669"/>
    <property type="project" value="TreeGrafter"/>
</dbReference>
<dbReference type="GO" id="GO:0005524">
    <property type="term" value="F:ATP binding"/>
    <property type="evidence" value="ECO:0007669"/>
    <property type="project" value="UniProtKB-KW"/>
</dbReference>